<comment type="caution">
    <text evidence="2">The sequence shown here is derived from an EMBL/GenBank/DDBJ whole genome shotgun (WGS) entry which is preliminary data.</text>
</comment>
<reference evidence="2 3" key="1">
    <citation type="journal article" date="2017" name="Biochemistry">
        <title>Identification of the Biosynthetic Pathway for the Antibiotic Bicyclomycin.</title>
        <authorList>
            <person name="Patteson J."/>
            <person name="Cai W."/>
            <person name="Johnson R.A."/>
            <person name="Santa Maria K."/>
            <person name="Li B."/>
        </authorList>
    </citation>
    <scope>NUCLEOTIDE SEQUENCE [LARGE SCALE GENOMIC DNA]</scope>
    <source>
        <strain evidence="2 3">ATCC 21532</strain>
    </source>
</reference>
<protein>
    <submittedName>
        <fullName evidence="2">Uncharacterized protein</fullName>
    </submittedName>
</protein>
<feature type="region of interest" description="Disordered" evidence="1">
    <location>
        <begin position="52"/>
        <end position="72"/>
    </location>
</feature>
<dbReference type="EMBL" id="NHZO01000151">
    <property type="protein sequence ID" value="PHQ49979.1"/>
    <property type="molecule type" value="Genomic_DNA"/>
</dbReference>
<keyword evidence="3" id="KW-1185">Reference proteome</keyword>
<dbReference type="OrthoDB" id="4307883at2"/>
<organism evidence="2 3">
    <name type="scientific">Streptomyces cinnamoneus</name>
    <name type="common">Streptoverticillium cinnamoneum</name>
    <dbReference type="NCBI Taxonomy" id="53446"/>
    <lineage>
        <taxon>Bacteria</taxon>
        <taxon>Bacillati</taxon>
        <taxon>Actinomycetota</taxon>
        <taxon>Actinomycetes</taxon>
        <taxon>Kitasatosporales</taxon>
        <taxon>Streptomycetaceae</taxon>
        <taxon>Streptomyces</taxon>
        <taxon>Streptomyces cinnamoneus group</taxon>
    </lineage>
</organism>
<name>A0A2G1XFR5_STRCJ</name>
<sequence>MKPTIGRPAGISALDVPLEQVLQELRAAQAGDELAEQRHQFLDLDPDLVRADYTQPAPYGGDGRHGTAGDAR</sequence>
<evidence type="ECO:0000313" key="2">
    <source>
        <dbReference type="EMBL" id="PHQ49979.1"/>
    </source>
</evidence>
<evidence type="ECO:0000313" key="3">
    <source>
        <dbReference type="Proteomes" id="UP000222531"/>
    </source>
</evidence>
<feature type="compositionally biased region" description="Basic and acidic residues" evidence="1">
    <location>
        <begin position="62"/>
        <end position="72"/>
    </location>
</feature>
<dbReference type="RefSeq" id="WP_099200467.1">
    <property type="nucleotide sequence ID" value="NZ_JBIRXA010000001.1"/>
</dbReference>
<evidence type="ECO:0000256" key="1">
    <source>
        <dbReference type="SAM" id="MobiDB-lite"/>
    </source>
</evidence>
<proteinExistence type="predicted"/>
<gene>
    <name evidence="2" type="ORF">BLA24_20405</name>
</gene>
<dbReference type="Proteomes" id="UP000222531">
    <property type="component" value="Unassembled WGS sequence"/>
</dbReference>
<accession>A0A2G1XFR5</accession>
<dbReference type="AlphaFoldDB" id="A0A2G1XFR5"/>